<organism evidence="1 2">
    <name type="scientific">Tessaracoccus aquimaris</name>
    <dbReference type="NCBI Taxonomy" id="1332264"/>
    <lineage>
        <taxon>Bacteria</taxon>
        <taxon>Bacillati</taxon>
        <taxon>Actinomycetota</taxon>
        <taxon>Actinomycetes</taxon>
        <taxon>Propionibacteriales</taxon>
        <taxon>Propionibacteriaceae</taxon>
        <taxon>Tessaracoccus</taxon>
    </lineage>
</organism>
<evidence type="ECO:0008006" key="3">
    <source>
        <dbReference type="Google" id="ProtNLM"/>
    </source>
</evidence>
<name>A0A1Q2CR26_9ACTN</name>
<sequence>MVHDYINSHLAARYRAQHISYLDRAGNAFLRTLGLFVYVDGRPRPAGLMTRSTPQTFTKSGVKVVFALLVRSDLTSAPLREIAAAAKVSLGSAHTTLANLDDRGFLAGGVKDRAGLVRMEPLVSEWVAGFVSRLLPSLRSRQFAGPDPRNMRTLAKEIRDVTLAGEVNHPDLIRATSTTIYGLPPWPQITRAGRLRDGESPNVTLRERFWDDSVLHLGVNGHPLLDYAELYSSDEGRQLEVAAAVRRHLLD</sequence>
<evidence type="ECO:0000313" key="2">
    <source>
        <dbReference type="Proteomes" id="UP000188145"/>
    </source>
</evidence>
<keyword evidence="2" id="KW-1185">Reference proteome</keyword>
<dbReference type="Proteomes" id="UP000188145">
    <property type="component" value="Chromosome"/>
</dbReference>
<dbReference type="KEGG" id="tes:BW730_14715"/>
<evidence type="ECO:0000313" key="1">
    <source>
        <dbReference type="EMBL" id="AQP48566.1"/>
    </source>
</evidence>
<dbReference type="Pfam" id="PF09952">
    <property type="entry name" value="AbiEi_2"/>
    <property type="match status" value="1"/>
</dbReference>
<reference evidence="2" key="1">
    <citation type="submission" date="2017-02" db="EMBL/GenBank/DDBJ databases">
        <title>Tessaracoccus aquaemaris sp. nov., isolated from the intestine of a Korean rockfish, Sebastes schlegelii, in a marine aquaculture pond.</title>
        <authorList>
            <person name="Tak E.J."/>
            <person name="Bae J.-W."/>
        </authorList>
    </citation>
    <scope>NUCLEOTIDE SEQUENCE [LARGE SCALE GENOMIC DNA]</scope>
    <source>
        <strain evidence="2">NSG39</strain>
    </source>
</reference>
<dbReference type="AlphaFoldDB" id="A0A1Q2CR26"/>
<dbReference type="InterPro" id="IPR019238">
    <property type="entry name" value="AbiEi_2"/>
</dbReference>
<dbReference type="STRING" id="1332264.BW730_14715"/>
<protein>
    <recommendedName>
        <fullName evidence="3">HTH iclR-type domain-containing protein</fullName>
    </recommendedName>
</protein>
<gene>
    <name evidence="1" type="ORF">BW730_14715</name>
</gene>
<accession>A0A1Q2CR26</accession>
<dbReference type="EMBL" id="CP019606">
    <property type="protein sequence ID" value="AQP48566.1"/>
    <property type="molecule type" value="Genomic_DNA"/>
</dbReference>
<proteinExistence type="predicted"/>